<dbReference type="Proteomes" id="UP000783686">
    <property type="component" value="Unassembled WGS sequence"/>
</dbReference>
<dbReference type="EMBL" id="CAJFDH010000003">
    <property type="protein sequence ID" value="CAD5213685.1"/>
    <property type="molecule type" value="Genomic_DNA"/>
</dbReference>
<sequence>MERMMVGVKLGQGTRSKRIRGWTGLSEIVVKAVAKKWAFARKLRDLDDKTWEKKVLKWTPDGRRPAGRPRTRWDDELRKRITIDWMDADEMRWNEALSDYTVEINEYCHV</sequence>
<reference evidence="1" key="1">
    <citation type="submission" date="2020-09" db="EMBL/GenBank/DDBJ databases">
        <authorList>
            <person name="Kikuchi T."/>
        </authorList>
    </citation>
    <scope>NUCLEOTIDE SEQUENCE</scope>
    <source>
        <strain evidence="1">SH1</strain>
    </source>
</reference>
<protein>
    <submittedName>
        <fullName evidence="1">Uncharacterized protein</fullName>
    </submittedName>
</protein>
<gene>
    <name evidence="1" type="ORF">BOKJ2_LOCUS5216</name>
</gene>
<organism evidence="1 2">
    <name type="scientific">Bursaphelenchus okinawaensis</name>
    <dbReference type="NCBI Taxonomy" id="465554"/>
    <lineage>
        <taxon>Eukaryota</taxon>
        <taxon>Metazoa</taxon>
        <taxon>Ecdysozoa</taxon>
        <taxon>Nematoda</taxon>
        <taxon>Chromadorea</taxon>
        <taxon>Rhabditida</taxon>
        <taxon>Tylenchina</taxon>
        <taxon>Tylenchomorpha</taxon>
        <taxon>Aphelenchoidea</taxon>
        <taxon>Aphelenchoididae</taxon>
        <taxon>Bursaphelenchus</taxon>
    </lineage>
</organism>
<dbReference type="OrthoDB" id="8193815at2759"/>
<name>A0A811KD20_9BILA</name>
<evidence type="ECO:0000313" key="1">
    <source>
        <dbReference type="EMBL" id="CAD5213685.1"/>
    </source>
</evidence>
<evidence type="ECO:0000313" key="2">
    <source>
        <dbReference type="Proteomes" id="UP000614601"/>
    </source>
</evidence>
<keyword evidence="2" id="KW-1185">Reference proteome</keyword>
<dbReference type="AlphaFoldDB" id="A0A811KD20"/>
<proteinExistence type="predicted"/>
<comment type="caution">
    <text evidence="1">The sequence shown here is derived from an EMBL/GenBank/DDBJ whole genome shotgun (WGS) entry which is preliminary data.</text>
</comment>
<accession>A0A811KD20</accession>
<dbReference type="Proteomes" id="UP000614601">
    <property type="component" value="Unassembled WGS sequence"/>
</dbReference>
<dbReference type="EMBL" id="CAJFCW020000003">
    <property type="protein sequence ID" value="CAG9101365.1"/>
    <property type="molecule type" value="Genomic_DNA"/>
</dbReference>